<name>A0A371R3F2_9CREN</name>
<accession>A0A371R3F2</accession>
<proteinExistence type="predicted"/>
<comment type="caution">
    <text evidence="2">The sequence shown here is derived from an EMBL/GenBank/DDBJ whole genome shotgun (WGS) entry which is preliminary data.</text>
</comment>
<dbReference type="EMBL" id="NMUE01000002">
    <property type="protein sequence ID" value="RFA98284.1"/>
    <property type="molecule type" value="Genomic_DNA"/>
</dbReference>
<dbReference type="OrthoDB" id="28914at2157"/>
<sequence>MCLTSDSVLKFYEELDAPLKLLIHYRLKAKFGKSFQEIVSEDPHNVYKALSEALGVHNAELFLHMLYNWLIKKNCATELKYVEMFLGKNLAVGAS</sequence>
<dbReference type="RefSeq" id="WP_116420348.1">
    <property type="nucleotide sequence ID" value="NZ_NMUE01000002.1"/>
</dbReference>
<gene>
    <name evidence="2" type="ORF">CGL51_00970</name>
    <name evidence="1" type="ORF">CGL52_12680</name>
</gene>
<dbReference type="EMBL" id="NMUF01000055">
    <property type="protein sequence ID" value="RFA95558.1"/>
    <property type="molecule type" value="Genomic_DNA"/>
</dbReference>
<reference evidence="3 4" key="1">
    <citation type="submission" date="2017-07" db="EMBL/GenBank/DDBJ databases">
        <title>Draft genome sequence of aerobic hyperthermophilic archaea, Pyrobaculum aerophilum YKB31 and YKB32.</title>
        <authorList>
            <person name="Mochizuki T."/>
            <person name="Berliner A.J."/>
            <person name="Yoshida-Takashima Y."/>
            <person name="Takaki Y."/>
            <person name="Nunoura T."/>
            <person name="Takai K."/>
        </authorList>
    </citation>
    <scope>NUCLEOTIDE SEQUENCE [LARGE SCALE GENOMIC DNA]</scope>
    <source>
        <strain evidence="2 4">YKB31</strain>
        <strain evidence="1 3">YKB32</strain>
    </source>
</reference>
<organism evidence="2 4">
    <name type="scientific">Pyrobaculum aerophilum</name>
    <dbReference type="NCBI Taxonomy" id="13773"/>
    <lineage>
        <taxon>Archaea</taxon>
        <taxon>Thermoproteota</taxon>
        <taxon>Thermoprotei</taxon>
        <taxon>Thermoproteales</taxon>
        <taxon>Thermoproteaceae</taxon>
        <taxon>Pyrobaculum</taxon>
    </lineage>
</organism>
<evidence type="ECO:0000313" key="4">
    <source>
        <dbReference type="Proteomes" id="UP000257123"/>
    </source>
</evidence>
<protein>
    <recommendedName>
        <fullName evidence="5">P. aerophilum family 453</fullName>
    </recommendedName>
</protein>
<dbReference type="AlphaFoldDB" id="A0A371R3F2"/>
<dbReference type="Proteomes" id="UP000256877">
    <property type="component" value="Unassembled WGS sequence"/>
</dbReference>
<evidence type="ECO:0000313" key="2">
    <source>
        <dbReference type="EMBL" id="RFA98284.1"/>
    </source>
</evidence>
<evidence type="ECO:0008006" key="5">
    <source>
        <dbReference type="Google" id="ProtNLM"/>
    </source>
</evidence>
<dbReference type="Proteomes" id="UP000257123">
    <property type="component" value="Unassembled WGS sequence"/>
</dbReference>
<evidence type="ECO:0000313" key="3">
    <source>
        <dbReference type="Proteomes" id="UP000256877"/>
    </source>
</evidence>
<evidence type="ECO:0000313" key="1">
    <source>
        <dbReference type="EMBL" id="RFA95558.1"/>
    </source>
</evidence>